<dbReference type="EMBL" id="JAIZAY010000007">
    <property type="protein sequence ID" value="KAJ8038553.1"/>
    <property type="molecule type" value="Genomic_DNA"/>
</dbReference>
<evidence type="ECO:0000256" key="2">
    <source>
        <dbReference type="ARBA" id="ARBA00023134"/>
    </source>
</evidence>
<evidence type="ECO:0000256" key="3">
    <source>
        <dbReference type="PROSITE-ProRule" id="PRU01052"/>
    </source>
</evidence>
<gene>
    <name evidence="5" type="ORF">HOLleu_16005</name>
</gene>
<keyword evidence="2" id="KW-0342">GTP-binding</keyword>
<protein>
    <submittedName>
        <fullName evidence="5">Guanylate-binding protein 1</fullName>
    </submittedName>
</protein>
<keyword evidence="1" id="KW-0547">Nucleotide-binding</keyword>
<evidence type="ECO:0000313" key="5">
    <source>
        <dbReference type="EMBL" id="KAJ8038553.1"/>
    </source>
</evidence>
<keyword evidence="6" id="KW-1185">Reference proteome</keyword>
<dbReference type="Pfam" id="PF02263">
    <property type="entry name" value="GBP"/>
    <property type="match status" value="1"/>
</dbReference>
<sequence>MKVLEEIGDDEIAVICIIGPARSGKSYLLSKLVDGVSFEVGQGVISKTTGIWIGCSQGKKKIGENQKARILLLDAEGAGAVSTEDGGGNVDWDARLYSLCCLLSSVIIYNSNKVPESVDLERLQFVANFSRSLFSPDN</sequence>
<evidence type="ECO:0000259" key="4">
    <source>
        <dbReference type="PROSITE" id="PS51715"/>
    </source>
</evidence>
<dbReference type="Proteomes" id="UP001152320">
    <property type="component" value="Chromosome 7"/>
</dbReference>
<dbReference type="GO" id="GO:0003924">
    <property type="term" value="F:GTPase activity"/>
    <property type="evidence" value="ECO:0007669"/>
    <property type="project" value="InterPro"/>
</dbReference>
<proteinExistence type="inferred from homology"/>
<comment type="caution">
    <text evidence="5">The sequence shown here is derived from an EMBL/GenBank/DDBJ whole genome shotgun (WGS) entry which is preliminary data.</text>
</comment>
<evidence type="ECO:0000256" key="1">
    <source>
        <dbReference type="ARBA" id="ARBA00022741"/>
    </source>
</evidence>
<comment type="similarity">
    <text evidence="3">Belongs to the TRAFAC class dynamin-like GTPase superfamily. GB1/RHD3 GTPase family.</text>
</comment>
<dbReference type="AlphaFoldDB" id="A0A9Q1C3H2"/>
<dbReference type="GO" id="GO:0005525">
    <property type="term" value="F:GTP binding"/>
    <property type="evidence" value="ECO:0007669"/>
    <property type="project" value="UniProtKB-KW"/>
</dbReference>
<organism evidence="5 6">
    <name type="scientific">Holothuria leucospilota</name>
    <name type="common">Black long sea cucumber</name>
    <name type="synonym">Mertensiothuria leucospilota</name>
    <dbReference type="NCBI Taxonomy" id="206669"/>
    <lineage>
        <taxon>Eukaryota</taxon>
        <taxon>Metazoa</taxon>
        <taxon>Echinodermata</taxon>
        <taxon>Eleutherozoa</taxon>
        <taxon>Echinozoa</taxon>
        <taxon>Holothuroidea</taxon>
        <taxon>Aspidochirotacea</taxon>
        <taxon>Aspidochirotida</taxon>
        <taxon>Holothuriidae</taxon>
        <taxon>Holothuria</taxon>
    </lineage>
</organism>
<dbReference type="PROSITE" id="PS51715">
    <property type="entry name" value="G_GB1_RHD3"/>
    <property type="match status" value="1"/>
</dbReference>
<reference evidence="5" key="1">
    <citation type="submission" date="2021-10" db="EMBL/GenBank/DDBJ databases">
        <title>Tropical sea cucumber genome reveals ecological adaptation and Cuvierian tubules defense mechanism.</title>
        <authorList>
            <person name="Chen T."/>
        </authorList>
    </citation>
    <scope>NUCLEOTIDE SEQUENCE</scope>
    <source>
        <strain evidence="5">Nanhai2018</strain>
        <tissue evidence="5">Muscle</tissue>
    </source>
</reference>
<name>A0A9Q1C3H2_HOLLE</name>
<dbReference type="SUPFAM" id="SSF52540">
    <property type="entry name" value="P-loop containing nucleoside triphosphate hydrolases"/>
    <property type="match status" value="1"/>
</dbReference>
<feature type="domain" description="GB1/RHD3-type G" evidence="4">
    <location>
        <begin position="9"/>
        <end position="138"/>
    </location>
</feature>
<dbReference type="InterPro" id="IPR027417">
    <property type="entry name" value="P-loop_NTPase"/>
</dbReference>
<dbReference type="InterPro" id="IPR030386">
    <property type="entry name" value="G_GB1_RHD3_dom"/>
</dbReference>
<dbReference type="OrthoDB" id="2135133at2759"/>
<dbReference type="Gene3D" id="3.40.50.300">
    <property type="entry name" value="P-loop containing nucleotide triphosphate hydrolases"/>
    <property type="match status" value="1"/>
</dbReference>
<dbReference type="PANTHER" id="PTHR10751">
    <property type="entry name" value="GUANYLATE BINDING PROTEIN"/>
    <property type="match status" value="1"/>
</dbReference>
<dbReference type="InterPro" id="IPR015894">
    <property type="entry name" value="Guanylate-bd_N"/>
</dbReference>
<accession>A0A9Q1C3H2</accession>
<evidence type="ECO:0000313" key="6">
    <source>
        <dbReference type="Proteomes" id="UP001152320"/>
    </source>
</evidence>